<name>A0A291LVP0_9RHOB</name>
<dbReference type="EMBL" id="CP021404">
    <property type="protein sequence ID" value="ATI40717.1"/>
    <property type="molecule type" value="Genomic_DNA"/>
</dbReference>
<gene>
    <name evidence="2" type="ORF">CBW24_00935</name>
</gene>
<dbReference type="InterPro" id="IPR001173">
    <property type="entry name" value="Glyco_trans_2-like"/>
</dbReference>
<protein>
    <recommendedName>
        <fullName evidence="1">Glycosyltransferase 2-like domain-containing protein</fullName>
    </recommendedName>
</protein>
<dbReference type="RefSeq" id="WP_097372373.1">
    <property type="nucleotide sequence ID" value="NZ_CP021404.1"/>
</dbReference>
<keyword evidence="3" id="KW-1185">Reference proteome</keyword>
<proteinExistence type="predicted"/>
<dbReference type="Gene3D" id="3.90.550.10">
    <property type="entry name" value="Spore Coat Polysaccharide Biosynthesis Protein SpsA, Chain A"/>
    <property type="match status" value="1"/>
</dbReference>
<dbReference type="SUPFAM" id="SSF53448">
    <property type="entry name" value="Nucleotide-diphospho-sugar transferases"/>
    <property type="match status" value="1"/>
</dbReference>
<evidence type="ECO:0000313" key="2">
    <source>
        <dbReference type="EMBL" id="ATI40717.1"/>
    </source>
</evidence>
<reference evidence="2 3" key="1">
    <citation type="submission" date="2017-05" db="EMBL/GenBank/DDBJ databases">
        <title>Comparative genomic and metabolic analysis of manganese-oxidizing mechanisms in Celeribater manganoxidans DY25T: its adaption to the environment of polymetallic nodule.</title>
        <authorList>
            <person name="Wang X."/>
        </authorList>
    </citation>
    <scope>NUCLEOTIDE SEQUENCE [LARGE SCALE GENOMIC DNA]</scope>
    <source>
        <strain evidence="2 3">DY25</strain>
    </source>
</reference>
<dbReference type="InterPro" id="IPR029044">
    <property type="entry name" value="Nucleotide-diphossugar_trans"/>
</dbReference>
<dbReference type="Proteomes" id="UP000219050">
    <property type="component" value="Chromosome"/>
</dbReference>
<feature type="domain" description="Glycosyltransferase 2-like" evidence="1">
    <location>
        <begin position="7"/>
        <end position="108"/>
    </location>
</feature>
<dbReference type="AlphaFoldDB" id="A0A291LVP0"/>
<organism evidence="2 3">
    <name type="scientific">Pacificitalea manganoxidans</name>
    <dbReference type="NCBI Taxonomy" id="1411902"/>
    <lineage>
        <taxon>Bacteria</taxon>
        <taxon>Pseudomonadati</taxon>
        <taxon>Pseudomonadota</taxon>
        <taxon>Alphaproteobacteria</taxon>
        <taxon>Rhodobacterales</taxon>
        <taxon>Paracoccaceae</taxon>
        <taxon>Pacificitalea</taxon>
    </lineage>
</organism>
<sequence length="299" mass="32216">MRDTVTILLALYQGETYLPAQLSSLLRLTGPRWRLLVSDDGSDDDGPALLHRFATRVGRDIRLIDGPGQGHAANFMHLLGQAPPGPVAFCDQDDVWFPDKLDRAMRALAPLGDRPGMYCGRSCVTAADLSPTHLSRLPRLPPSFGNALVQSLAGGNTIVLNRAGADLLRRCLPRTAPAAHDWWAYQVMTGCNGSVLYDPQPALAYRQHGGNAVGDNRALSARAKRGLALLTGRFRADVERQMFALNAARPWMTPDARAQMDRFIAGRASGATGFWRSGAHRQGMGGTLALGVAAALGRI</sequence>
<evidence type="ECO:0000259" key="1">
    <source>
        <dbReference type="Pfam" id="PF00535"/>
    </source>
</evidence>
<evidence type="ECO:0000313" key="3">
    <source>
        <dbReference type="Proteomes" id="UP000219050"/>
    </source>
</evidence>
<dbReference type="Pfam" id="PF00535">
    <property type="entry name" value="Glycos_transf_2"/>
    <property type="match status" value="1"/>
</dbReference>
<accession>A0A291LVP0</accession>
<dbReference type="OrthoDB" id="9802649at2"/>
<dbReference type="KEGG" id="cmag:CBW24_00935"/>